<evidence type="ECO:0000256" key="1">
    <source>
        <dbReference type="SAM" id="Phobius"/>
    </source>
</evidence>
<name>A0ABT8VZ66_9GAMM</name>
<protein>
    <submittedName>
        <fullName evidence="3">Alpha/beta fold hydrolase</fullName>
    </submittedName>
</protein>
<sequence length="417" mass="46314">MAQTTGPSICSSWTGSIGIFLILLLGIAITACAQNPALYSPGDDQLDAEPFSDFADYQNRARAYLEANLTPVEGFPRSDQVDWNLPFSLPPADHCAEAPETGLLLIHGLSDSPFVFRDLARALSVRCIGVRTLLLQGHGTRPGDMVKASADVWREQVRQHMADLAREVDHLFIGGFSLGGALATEYALSGQQPQVEGIIALAPAWRLNGLDDYLWLAGIADLFADFVEEEPELNPVKYESVTLNAGSQLADVLGQTQRLLEQPAAPLPPLFLVATEADSVIDLGYLVQTFRQRFRHPDNRMLVFRDLRKPWPDNWADPRIQSLDSYLPEENILEFSHQALAIAPDNELYGRGAPLQRCVEPNNLTLAECRKLPAGQLWFSAWHDDPRPVPTSRLTYNPWFDVLSGHMAAFIRRQTPH</sequence>
<dbReference type="RefSeq" id="WP_302909243.1">
    <property type="nucleotide sequence ID" value="NZ_JAUMIS010000001.1"/>
</dbReference>
<keyword evidence="4" id="KW-1185">Reference proteome</keyword>
<dbReference type="SUPFAM" id="SSF53474">
    <property type="entry name" value="alpha/beta-Hydrolases"/>
    <property type="match status" value="1"/>
</dbReference>
<comment type="caution">
    <text evidence="3">The sequence shown here is derived from an EMBL/GenBank/DDBJ whole genome shotgun (WGS) entry which is preliminary data.</text>
</comment>
<dbReference type="InterPro" id="IPR029058">
    <property type="entry name" value="AB_hydrolase_fold"/>
</dbReference>
<proteinExistence type="predicted"/>
<dbReference type="Proteomes" id="UP001168640">
    <property type="component" value="Unassembled WGS sequence"/>
</dbReference>
<evidence type="ECO:0000259" key="2">
    <source>
        <dbReference type="Pfam" id="PF12146"/>
    </source>
</evidence>
<dbReference type="EMBL" id="JAUMIS010000001">
    <property type="protein sequence ID" value="MDO3721288.1"/>
    <property type="molecule type" value="Genomic_DNA"/>
</dbReference>
<keyword evidence="1" id="KW-0812">Transmembrane</keyword>
<dbReference type="Gene3D" id="3.40.50.1820">
    <property type="entry name" value="alpha/beta hydrolase"/>
    <property type="match status" value="1"/>
</dbReference>
<dbReference type="Pfam" id="PF12146">
    <property type="entry name" value="Hydrolase_4"/>
    <property type="match status" value="1"/>
</dbReference>
<dbReference type="GO" id="GO:0016787">
    <property type="term" value="F:hydrolase activity"/>
    <property type="evidence" value="ECO:0007669"/>
    <property type="project" value="UniProtKB-KW"/>
</dbReference>
<organism evidence="3 4">
    <name type="scientific">Marinobacter suaedae</name>
    <dbReference type="NCBI Taxonomy" id="3057675"/>
    <lineage>
        <taxon>Bacteria</taxon>
        <taxon>Pseudomonadati</taxon>
        <taxon>Pseudomonadota</taxon>
        <taxon>Gammaproteobacteria</taxon>
        <taxon>Pseudomonadales</taxon>
        <taxon>Marinobacteraceae</taxon>
        <taxon>Marinobacter</taxon>
    </lineage>
</organism>
<gene>
    <name evidence="3" type="ORF">QVZ43_06100</name>
</gene>
<accession>A0ABT8VZ66</accession>
<dbReference type="InterPro" id="IPR022742">
    <property type="entry name" value="Hydrolase_4"/>
</dbReference>
<feature type="domain" description="Serine aminopeptidase S33" evidence="2">
    <location>
        <begin position="100"/>
        <end position="211"/>
    </location>
</feature>
<reference evidence="3" key="1">
    <citation type="submission" date="2023-07" db="EMBL/GenBank/DDBJ databases">
        <title>Marinobacter sp. chi1 genome sequencing and assembly.</title>
        <authorList>
            <person name="Park S."/>
        </authorList>
    </citation>
    <scope>NUCLEOTIDE SEQUENCE</scope>
    <source>
        <strain evidence="3">Chi1</strain>
    </source>
</reference>
<keyword evidence="3" id="KW-0378">Hydrolase</keyword>
<evidence type="ECO:0000313" key="3">
    <source>
        <dbReference type="EMBL" id="MDO3721288.1"/>
    </source>
</evidence>
<keyword evidence="1" id="KW-0472">Membrane</keyword>
<evidence type="ECO:0000313" key="4">
    <source>
        <dbReference type="Proteomes" id="UP001168640"/>
    </source>
</evidence>
<keyword evidence="1" id="KW-1133">Transmembrane helix</keyword>
<feature type="transmembrane region" description="Helical" evidence="1">
    <location>
        <begin position="12"/>
        <end position="31"/>
    </location>
</feature>